<dbReference type="AlphaFoldDB" id="A0A3B0SLA1"/>
<reference evidence="1" key="1">
    <citation type="submission" date="2018-06" db="EMBL/GenBank/DDBJ databases">
        <authorList>
            <person name="Zhirakovskaya E."/>
        </authorList>
    </citation>
    <scope>NUCLEOTIDE SEQUENCE</scope>
</reference>
<name>A0A3B0SLA1_9ZZZZ</name>
<sequence>MLIKRTLPVLGLFGGLFSGLFGAFAISGTAQAATDNTFDIRPYEAAATCGAQTLQIKVIVENVTAQGILTVELYRPSKRSFLKKASRLHRIRVPAKSGEQTVCFDIEQAGSYAVAVYQDIDADRRLKKKWNRMPAEPFALSNKKKLAFEMPKFDDAAFQVPATGTVIRIKLQR</sequence>
<evidence type="ECO:0000313" key="1">
    <source>
        <dbReference type="EMBL" id="VAW01757.1"/>
    </source>
</evidence>
<protein>
    <recommendedName>
        <fullName evidence="2">DUF2141 domain-containing protein</fullName>
    </recommendedName>
</protein>
<accession>A0A3B0SLA1</accession>
<organism evidence="1">
    <name type="scientific">hydrothermal vent metagenome</name>
    <dbReference type="NCBI Taxonomy" id="652676"/>
    <lineage>
        <taxon>unclassified sequences</taxon>
        <taxon>metagenomes</taxon>
        <taxon>ecological metagenomes</taxon>
    </lineage>
</organism>
<gene>
    <name evidence="1" type="ORF">MNBD_ALPHA07-545</name>
</gene>
<proteinExistence type="predicted"/>
<dbReference type="Pfam" id="PF09912">
    <property type="entry name" value="DUF2141"/>
    <property type="match status" value="1"/>
</dbReference>
<evidence type="ECO:0008006" key="2">
    <source>
        <dbReference type="Google" id="ProtNLM"/>
    </source>
</evidence>
<dbReference type="InterPro" id="IPR018673">
    <property type="entry name" value="DUF2141"/>
</dbReference>
<dbReference type="EMBL" id="UOEG01000231">
    <property type="protein sequence ID" value="VAW01757.1"/>
    <property type="molecule type" value="Genomic_DNA"/>
</dbReference>